<keyword evidence="2" id="KW-1185">Reference proteome</keyword>
<accession>U4LNF8</accession>
<name>U4LNF8_PYROM</name>
<sequence>MTALNSWDTIHPLKSHHLHVNFFLCPSPPMFLTTDHGLHPTLGA</sequence>
<evidence type="ECO:0000313" key="1">
    <source>
        <dbReference type="EMBL" id="CCX30855.1"/>
    </source>
</evidence>
<organism evidence="1 2">
    <name type="scientific">Pyronema omphalodes (strain CBS 100304)</name>
    <name type="common">Pyronema confluens</name>
    <dbReference type="NCBI Taxonomy" id="1076935"/>
    <lineage>
        <taxon>Eukaryota</taxon>
        <taxon>Fungi</taxon>
        <taxon>Dikarya</taxon>
        <taxon>Ascomycota</taxon>
        <taxon>Pezizomycotina</taxon>
        <taxon>Pezizomycetes</taxon>
        <taxon>Pezizales</taxon>
        <taxon>Pyronemataceae</taxon>
        <taxon>Pyronema</taxon>
    </lineage>
</organism>
<proteinExistence type="predicted"/>
<gene>
    <name evidence="1" type="ORF">PCON_09456</name>
</gene>
<dbReference type="AlphaFoldDB" id="U4LNF8"/>
<evidence type="ECO:0000313" key="2">
    <source>
        <dbReference type="Proteomes" id="UP000018144"/>
    </source>
</evidence>
<dbReference type="Proteomes" id="UP000018144">
    <property type="component" value="Unassembled WGS sequence"/>
</dbReference>
<dbReference type="EMBL" id="HF935497">
    <property type="protein sequence ID" value="CCX30855.1"/>
    <property type="molecule type" value="Genomic_DNA"/>
</dbReference>
<protein>
    <submittedName>
        <fullName evidence="1">Uncharacterized protein</fullName>
    </submittedName>
</protein>
<reference evidence="1 2" key="1">
    <citation type="journal article" date="2013" name="PLoS Genet.">
        <title>The genome and development-dependent transcriptomes of Pyronema confluens: a window into fungal evolution.</title>
        <authorList>
            <person name="Traeger S."/>
            <person name="Altegoer F."/>
            <person name="Freitag M."/>
            <person name="Gabaldon T."/>
            <person name="Kempken F."/>
            <person name="Kumar A."/>
            <person name="Marcet-Houben M."/>
            <person name="Poggeler S."/>
            <person name="Stajich J.E."/>
            <person name="Nowrousian M."/>
        </authorList>
    </citation>
    <scope>NUCLEOTIDE SEQUENCE [LARGE SCALE GENOMIC DNA]</scope>
    <source>
        <strain evidence="2">CBS 100304</strain>
        <tissue evidence="1">Vegetative mycelium</tissue>
    </source>
</reference>